<comment type="caution">
    <text evidence="1">The sequence shown here is derived from an EMBL/GenBank/DDBJ whole genome shotgun (WGS) entry which is preliminary data.</text>
</comment>
<evidence type="ECO:0000313" key="1">
    <source>
        <dbReference type="EMBL" id="CAI0395301.1"/>
    </source>
</evidence>
<gene>
    <name evidence="1" type="ORF">LITE_LOCUS8670</name>
</gene>
<protein>
    <submittedName>
        <fullName evidence="1">Uncharacterized protein</fullName>
    </submittedName>
</protein>
<dbReference type="AlphaFoldDB" id="A0AAV0ICQ8"/>
<keyword evidence="2" id="KW-1185">Reference proteome</keyword>
<reference evidence="1" key="1">
    <citation type="submission" date="2022-08" db="EMBL/GenBank/DDBJ databases">
        <authorList>
            <person name="Gutierrez-Valencia J."/>
        </authorList>
    </citation>
    <scope>NUCLEOTIDE SEQUENCE</scope>
</reference>
<sequence>MSFDLTTCCAAAQRTARACYALGERMGALEQLLAGFIPERVTVIDGKRSDDDVARVDANEVRAAEKMKISVNEIDGKETVRKGGSRLCEALTQRSESDRKETVRRGGYHLDETLTYRFRGCEKEEFVVGVQLKKAFTVGVQTVKDEATIGSMEVLVPREGVPFKIESPPLDLLVGDGNCEKGTTKEGGGSVGKIYPPIIGGHALPLDQDEDDCDGLLFSRSWPLKRGEAIVLDNDAQAAWPRVPAKVRKRNRGRTRSWKFRKHPKTQRRRKRCGCFRRRPPRLGMDRTLETKVISLCAWAEYALELDAKLESYVVERISGIPLIPGKLSIEAFFILPKRIIKEIEKLCSDFLWGVGADGKKRATAAWQFLALPKKEGGVSVGGMAEGIQASEPRFLDLSIQNWFLDLVKAVEKICQQMSMVNETRAHLFGGCIVFKELFAGLLAKAFSRTPSDDWDAELQWASTHLKGEQLRSQVAKAV</sequence>
<dbReference type="EMBL" id="CAMGYJ010000003">
    <property type="protein sequence ID" value="CAI0395301.1"/>
    <property type="molecule type" value="Genomic_DNA"/>
</dbReference>
<dbReference type="Proteomes" id="UP001154282">
    <property type="component" value="Unassembled WGS sequence"/>
</dbReference>
<organism evidence="1 2">
    <name type="scientific">Linum tenue</name>
    <dbReference type="NCBI Taxonomy" id="586396"/>
    <lineage>
        <taxon>Eukaryota</taxon>
        <taxon>Viridiplantae</taxon>
        <taxon>Streptophyta</taxon>
        <taxon>Embryophyta</taxon>
        <taxon>Tracheophyta</taxon>
        <taxon>Spermatophyta</taxon>
        <taxon>Magnoliopsida</taxon>
        <taxon>eudicotyledons</taxon>
        <taxon>Gunneridae</taxon>
        <taxon>Pentapetalae</taxon>
        <taxon>rosids</taxon>
        <taxon>fabids</taxon>
        <taxon>Malpighiales</taxon>
        <taxon>Linaceae</taxon>
        <taxon>Linum</taxon>
    </lineage>
</organism>
<evidence type="ECO:0000313" key="2">
    <source>
        <dbReference type="Proteomes" id="UP001154282"/>
    </source>
</evidence>
<proteinExistence type="predicted"/>
<name>A0AAV0ICQ8_9ROSI</name>
<accession>A0AAV0ICQ8</accession>